<feature type="domain" description="PPIase FKBP-type" evidence="15">
    <location>
        <begin position="169"/>
        <end position="234"/>
    </location>
</feature>
<dbReference type="Pfam" id="PF05697">
    <property type="entry name" value="Trigger_N"/>
    <property type="match status" value="1"/>
</dbReference>
<evidence type="ECO:0000256" key="2">
    <source>
        <dbReference type="ARBA" id="ARBA00005464"/>
    </source>
</evidence>
<evidence type="ECO:0000256" key="10">
    <source>
        <dbReference type="ARBA" id="ARBA00029986"/>
    </source>
</evidence>
<dbReference type="SUPFAM" id="SSF109998">
    <property type="entry name" value="Triger factor/SurA peptide-binding domain-like"/>
    <property type="match status" value="1"/>
</dbReference>
<dbReference type="PANTHER" id="PTHR30560">
    <property type="entry name" value="TRIGGER FACTOR CHAPERONE AND PEPTIDYL-PROLYL CIS/TRANS ISOMERASE"/>
    <property type="match status" value="1"/>
</dbReference>
<organism evidence="16 17">
    <name type="scientific">Almyronema epifaneia S1</name>
    <dbReference type="NCBI Taxonomy" id="2991925"/>
    <lineage>
        <taxon>Bacteria</taxon>
        <taxon>Bacillati</taxon>
        <taxon>Cyanobacteriota</taxon>
        <taxon>Cyanophyceae</taxon>
        <taxon>Nodosilineales</taxon>
        <taxon>Nodosilineaceae</taxon>
        <taxon>Almyronema</taxon>
        <taxon>Almyronema epifaneia</taxon>
    </lineage>
</organism>
<comment type="subcellular location">
    <subcellularLocation>
        <location evidence="11">Cytoplasm</location>
    </subcellularLocation>
    <text evidence="11">About half TF is bound to the ribosome near the polypeptide exit tunnel while the other half is free in the cytoplasm.</text>
</comment>
<comment type="similarity">
    <text evidence="2 11 13">Belongs to the FKBP-type PPIase family. Tig subfamily.</text>
</comment>
<evidence type="ECO:0000256" key="6">
    <source>
        <dbReference type="ARBA" id="ARBA00023110"/>
    </source>
</evidence>
<dbReference type="EC" id="5.2.1.8" evidence="3 11"/>
<evidence type="ECO:0000256" key="1">
    <source>
        <dbReference type="ARBA" id="ARBA00000971"/>
    </source>
</evidence>
<dbReference type="NCBIfam" id="TIGR00115">
    <property type="entry name" value="tig"/>
    <property type="match status" value="1"/>
</dbReference>
<dbReference type="PIRSF" id="PIRSF003095">
    <property type="entry name" value="Trigger_factor"/>
    <property type="match status" value="1"/>
</dbReference>
<evidence type="ECO:0000259" key="15">
    <source>
        <dbReference type="PROSITE" id="PS50059"/>
    </source>
</evidence>
<dbReference type="Gene3D" id="3.30.70.1050">
    <property type="entry name" value="Trigger factor ribosome-binding domain"/>
    <property type="match status" value="1"/>
</dbReference>
<evidence type="ECO:0000313" key="17">
    <source>
        <dbReference type="Proteomes" id="UP001600165"/>
    </source>
</evidence>
<comment type="domain">
    <text evidence="11">Consists of 3 domains; the N-terminus binds the ribosome, the middle domain has PPIase activity, while the C-terminus has intrinsic chaperone activity on its own.</text>
</comment>
<dbReference type="InterPro" id="IPR001179">
    <property type="entry name" value="PPIase_FKBP_dom"/>
</dbReference>
<evidence type="ECO:0000256" key="3">
    <source>
        <dbReference type="ARBA" id="ARBA00013194"/>
    </source>
</evidence>
<evidence type="ECO:0000256" key="5">
    <source>
        <dbReference type="ARBA" id="ARBA00022618"/>
    </source>
</evidence>
<evidence type="ECO:0000256" key="9">
    <source>
        <dbReference type="ARBA" id="ARBA00023306"/>
    </source>
</evidence>
<comment type="caution">
    <text evidence="16">The sequence shown here is derived from an EMBL/GenBank/DDBJ whole genome shotgun (WGS) entry which is preliminary data.</text>
</comment>
<dbReference type="GO" id="GO:0003755">
    <property type="term" value="F:peptidyl-prolyl cis-trans isomerase activity"/>
    <property type="evidence" value="ECO:0007669"/>
    <property type="project" value="UniProtKB-EC"/>
</dbReference>
<dbReference type="Proteomes" id="UP001600165">
    <property type="component" value="Unassembled WGS sequence"/>
</dbReference>
<keyword evidence="7 11" id="KW-0143">Chaperone</keyword>
<evidence type="ECO:0000256" key="4">
    <source>
        <dbReference type="ARBA" id="ARBA00016902"/>
    </source>
</evidence>
<sequence>MKVTQEKLPDSQVGLEIEITAEMSKQAYDQVLRKFMRSANIPGFRKGKVPRQVLLQRFGAAQVKAAAIEELVQEAVEKAIAQEEVEAIGNYQLKTSFEDLINQYEPGQPLTFSAAVDVPPRVSLANYKDLSVQAEEAKYDPEKVDSVLAEYRENLATLVPVEDRAAQAGDVVVIDFVGKLLVEGEEPEEFEGGSAEDFQLELTEGRFIEGFVDGIVGMQPDETKEIEVTFPEDYPQEKIAGKPTVFTITLKELKEKELPELDDEFAQEVSEFETLVELRASLEERYSQDAERQIKSNKEGALLEALVTHLEAEIPHTLVQREVDYLVTQTAMQLGNQGIDIKKLLTKDIVANMRERAQPEAIARLKRTLALGEVAKQEAIAVEESEIKARADEMLADIDDPQNVDMDRLQEIVREDLLKEKILAWLEEHSTVELVPEGTLTAAQADEAAAEAPELVAETPATIDVEATAADIKDGETEAVATEETTESKQ</sequence>
<dbReference type="EMBL" id="JBHZOL010000075">
    <property type="protein sequence ID" value="MFE4107038.1"/>
    <property type="molecule type" value="Genomic_DNA"/>
</dbReference>
<dbReference type="Pfam" id="PF05698">
    <property type="entry name" value="Trigger_C"/>
    <property type="match status" value="1"/>
</dbReference>
<reference evidence="16 17" key="1">
    <citation type="submission" date="2024-10" db="EMBL/GenBank/DDBJ databases">
        <authorList>
            <person name="Ratan Roy A."/>
            <person name="Morales Sandoval P.H."/>
            <person name="De Los Santos Villalobos S."/>
            <person name="Chakraborty S."/>
            <person name="Mukherjee J."/>
        </authorList>
    </citation>
    <scope>NUCLEOTIDE SEQUENCE [LARGE SCALE GENOMIC DNA]</scope>
    <source>
        <strain evidence="16 17">S1</strain>
    </source>
</reference>
<dbReference type="SUPFAM" id="SSF102735">
    <property type="entry name" value="Trigger factor ribosome-binding domain"/>
    <property type="match status" value="1"/>
</dbReference>
<dbReference type="InterPro" id="IPR005215">
    <property type="entry name" value="Trig_fac"/>
</dbReference>
<dbReference type="SUPFAM" id="SSF54534">
    <property type="entry name" value="FKBP-like"/>
    <property type="match status" value="1"/>
</dbReference>
<evidence type="ECO:0000256" key="13">
    <source>
        <dbReference type="RuleBase" id="RU003914"/>
    </source>
</evidence>
<keyword evidence="9 11" id="KW-0131">Cell cycle</keyword>
<evidence type="ECO:0000256" key="8">
    <source>
        <dbReference type="ARBA" id="ARBA00023235"/>
    </source>
</evidence>
<keyword evidence="17" id="KW-1185">Reference proteome</keyword>
<dbReference type="InterPro" id="IPR008881">
    <property type="entry name" value="Trigger_fac_ribosome-bd_bac"/>
</dbReference>
<dbReference type="InterPro" id="IPR036611">
    <property type="entry name" value="Trigger_fac_ribosome-bd_sf"/>
</dbReference>
<dbReference type="InterPro" id="IPR037041">
    <property type="entry name" value="Trigger_fac_C_sf"/>
</dbReference>
<dbReference type="Gene3D" id="1.10.3120.10">
    <property type="entry name" value="Trigger factor, C-terminal domain"/>
    <property type="match status" value="1"/>
</dbReference>
<dbReference type="InterPro" id="IPR008880">
    <property type="entry name" value="Trigger_fac_C"/>
</dbReference>
<keyword evidence="8 11" id="KW-0413">Isomerase</keyword>
<dbReference type="PROSITE" id="PS50059">
    <property type="entry name" value="FKBP_PPIASE"/>
    <property type="match status" value="1"/>
</dbReference>
<name>A0ABW6IFR5_9CYAN</name>
<feature type="region of interest" description="Disordered" evidence="14">
    <location>
        <begin position="469"/>
        <end position="490"/>
    </location>
</feature>
<evidence type="ECO:0000256" key="14">
    <source>
        <dbReference type="SAM" id="MobiDB-lite"/>
    </source>
</evidence>
<dbReference type="Pfam" id="PF00254">
    <property type="entry name" value="FKBP_C"/>
    <property type="match status" value="1"/>
</dbReference>
<dbReference type="InterPro" id="IPR027304">
    <property type="entry name" value="Trigger_fact/SurA_dom_sf"/>
</dbReference>
<dbReference type="Gene3D" id="3.10.50.40">
    <property type="match status" value="1"/>
</dbReference>
<evidence type="ECO:0000313" key="16">
    <source>
        <dbReference type="EMBL" id="MFE4107038.1"/>
    </source>
</evidence>
<evidence type="ECO:0000256" key="12">
    <source>
        <dbReference type="PROSITE-ProRule" id="PRU00277"/>
    </source>
</evidence>
<dbReference type="InterPro" id="IPR046357">
    <property type="entry name" value="PPIase_dom_sf"/>
</dbReference>
<keyword evidence="5 11" id="KW-0132">Cell division</keyword>
<gene>
    <name evidence="11 16" type="primary">tig</name>
    <name evidence="16" type="ORF">ACFVKH_12155</name>
</gene>
<evidence type="ECO:0000256" key="7">
    <source>
        <dbReference type="ARBA" id="ARBA00023186"/>
    </source>
</evidence>
<proteinExistence type="inferred from homology"/>
<comment type="function">
    <text evidence="11">Involved in protein export. Acts as a chaperone by maintaining the newly synthesized protein in an open conformation. Functions as a peptidyl-prolyl cis-trans isomerase.</text>
</comment>
<dbReference type="RefSeq" id="WP_377965363.1">
    <property type="nucleotide sequence ID" value="NZ_JBHZOL010000075.1"/>
</dbReference>
<protein>
    <recommendedName>
        <fullName evidence="4 11">Trigger factor</fullName>
        <shortName evidence="11">TF</shortName>
        <ecNumber evidence="3 11">5.2.1.8</ecNumber>
    </recommendedName>
    <alternativeName>
        <fullName evidence="10 11">PPIase</fullName>
    </alternativeName>
</protein>
<keyword evidence="11" id="KW-0963">Cytoplasm</keyword>
<comment type="catalytic activity">
    <reaction evidence="1 11 12">
        <text>[protein]-peptidylproline (omega=180) = [protein]-peptidylproline (omega=0)</text>
        <dbReference type="Rhea" id="RHEA:16237"/>
        <dbReference type="Rhea" id="RHEA-COMP:10747"/>
        <dbReference type="Rhea" id="RHEA-COMP:10748"/>
        <dbReference type="ChEBI" id="CHEBI:83833"/>
        <dbReference type="ChEBI" id="CHEBI:83834"/>
        <dbReference type="EC" id="5.2.1.8"/>
    </reaction>
</comment>
<evidence type="ECO:0000256" key="11">
    <source>
        <dbReference type="HAMAP-Rule" id="MF_00303"/>
    </source>
</evidence>
<accession>A0ABW6IFR5</accession>
<dbReference type="PANTHER" id="PTHR30560:SF3">
    <property type="entry name" value="TRIGGER FACTOR-LIKE PROTEIN TIG, CHLOROPLASTIC"/>
    <property type="match status" value="1"/>
</dbReference>
<keyword evidence="6 11" id="KW-0697">Rotamase</keyword>
<dbReference type="HAMAP" id="MF_00303">
    <property type="entry name" value="Trigger_factor_Tig"/>
    <property type="match status" value="1"/>
</dbReference>